<evidence type="ECO:0008006" key="3">
    <source>
        <dbReference type="Google" id="ProtNLM"/>
    </source>
</evidence>
<dbReference type="EMBL" id="KN881696">
    <property type="protein sequence ID" value="KIY49904.1"/>
    <property type="molecule type" value="Genomic_DNA"/>
</dbReference>
<gene>
    <name evidence="1" type="ORF">FISHEDRAFT_72136</name>
</gene>
<proteinExistence type="predicted"/>
<organism evidence="1 2">
    <name type="scientific">Fistulina hepatica ATCC 64428</name>
    <dbReference type="NCBI Taxonomy" id="1128425"/>
    <lineage>
        <taxon>Eukaryota</taxon>
        <taxon>Fungi</taxon>
        <taxon>Dikarya</taxon>
        <taxon>Basidiomycota</taxon>
        <taxon>Agaricomycotina</taxon>
        <taxon>Agaricomycetes</taxon>
        <taxon>Agaricomycetidae</taxon>
        <taxon>Agaricales</taxon>
        <taxon>Fistulinaceae</taxon>
        <taxon>Fistulina</taxon>
    </lineage>
</organism>
<dbReference type="InterPro" id="IPR032675">
    <property type="entry name" value="LRR_dom_sf"/>
</dbReference>
<evidence type="ECO:0000313" key="1">
    <source>
        <dbReference type="EMBL" id="KIY49904.1"/>
    </source>
</evidence>
<dbReference type="Proteomes" id="UP000054144">
    <property type="component" value="Unassembled WGS sequence"/>
</dbReference>
<reference evidence="1 2" key="1">
    <citation type="journal article" date="2015" name="Fungal Genet. Biol.">
        <title>Evolution of novel wood decay mechanisms in Agaricales revealed by the genome sequences of Fistulina hepatica and Cylindrobasidium torrendii.</title>
        <authorList>
            <person name="Floudas D."/>
            <person name="Held B.W."/>
            <person name="Riley R."/>
            <person name="Nagy L.G."/>
            <person name="Koehler G."/>
            <person name="Ransdell A.S."/>
            <person name="Younus H."/>
            <person name="Chow J."/>
            <person name="Chiniquy J."/>
            <person name="Lipzen A."/>
            <person name="Tritt A."/>
            <person name="Sun H."/>
            <person name="Haridas S."/>
            <person name="LaButti K."/>
            <person name="Ohm R.A."/>
            <person name="Kues U."/>
            <person name="Blanchette R.A."/>
            <person name="Grigoriev I.V."/>
            <person name="Minto R.E."/>
            <person name="Hibbett D.S."/>
        </authorList>
    </citation>
    <scope>NUCLEOTIDE SEQUENCE [LARGE SCALE GENOMIC DNA]</scope>
    <source>
        <strain evidence="1 2">ATCC 64428</strain>
    </source>
</reference>
<sequence length="644" mass="73533">MPAPVLNSSSLNVDDEIILLSTGNTVTLGAFLDKEWSQPATRSEPLISMCVHTATDALTDLRNGPSVLRHSSQGGEVARLEEQLFYEVRRLKWIRYRISKALDTPWFWSHGEQTAITTDAREHCLHALSATVHSMIVSVERQITELRFHTSAFRRLPVETLIKIFRYLYPVPAPPPVDCFGCDDDPYPYLAFKQPFLAPVHFAIPHVCKTWRGIVNNCPDLVPGLRITPGVLPGQLEYVVLQDTETWAASNPFPLKIVLQIGRDGYPCVLEDGSEMTSTAIFMNRLLTYASRWKSFTLFTRIGTYEPDVLAEIDKTTDSFDLLEEMVFAITPYEDCGYEERPTLAPFARAPRLTKLTVDCVEPSRPFPYLFDPLEFHFPWEQLQSLTCTGLAYDILKWFEVIRECPNLETLHVKNVKALRNNSRSRAATITLPRLKCLMLTLFTDGDQLLKVLTCPRLRELQFFQAMWTGRTLDAMIQRSKCIIRTVYIADVHFTAIKMALINLIRTTQGVEDFTFDSWDTEDWGVAAVLRDVCQYLSLQTHGTPLYFPDLRRLTIRCPAPELEGNVYRTLAQARVEASVMRIPRTRMEFRFNIPQMTTETRAFLSRLSSDGLAEVYFERMPITVDDVYEEFSSDGEGPMDVDG</sequence>
<dbReference type="Gene3D" id="3.80.10.10">
    <property type="entry name" value="Ribonuclease Inhibitor"/>
    <property type="match status" value="1"/>
</dbReference>
<dbReference type="AlphaFoldDB" id="A0A0D7AFJ1"/>
<accession>A0A0D7AFJ1</accession>
<name>A0A0D7AFJ1_9AGAR</name>
<keyword evidence="2" id="KW-1185">Reference proteome</keyword>
<dbReference type="OrthoDB" id="2917243at2759"/>
<evidence type="ECO:0000313" key="2">
    <source>
        <dbReference type="Proteomes" id="UP000054144"/>
    </source>
</evidence>
<protein>
    <recommendedName>
        <fullName evidence="3">F-box domain-containing protein</fullName>
    </recommendedName>
</protein>